<evidence type="ECO:0008006" key="3">
    <source>
        <dbReference type="Google" id="ProtNLM"/>
    </source>
</evidence>
<dbReference type="EMBL" id="HQ317388">
    <property type="protein sequence ID" value="AGG91249.1"/>
    <property type="molecule type" value="Genomic_DNA"/>
</dbReference>
<evidence type="ECO:0000313" key="2">
    <source>
        <dbReference type="Proteomes" id="UP000202401"/>
    </source>
</evidence>
<evidence type="ECO:0000313" key="1">
    <source>
        <dbReference type="EMBL" id="AGG91249.1"/>
    </source>
</evidence>
<dbReference type="Proteomes" id="UP000202401">
    <property type="component" value="Segment"/>
</dbReference>
<keyword evidence="2" id="KW-1185">Reference proteome</keyword>
<protein>
    <recommendedName>
        <fullName evidence="3">Internal virion protein</fullName>
    </recommendedName>
</protein>
<dbReference type="KEGG" id="vg:15013077"/>
<accession>M4NUX3</accession>
<dbReference type="RefSeq" id="YP_007676442.1">
    <property type="nucleotide sequence ID" value="NC_020867.1"/>
</dbReference>
<gene>
    <name evidence="1" type="ORF">SWVG_00008</name>
</gene>
<organism evidence="1 2">
    <name type="scientific">Synechococcus phage S-RIP1</name>
    <dbReference type="NCBI Taxonomy" id="754041"/>
    <lineage>
        <taxon>Viruses</taxon>
        <taxon>Duplodnaviria</taxon>
        <taxon>Heunggongvirae</taxon>
        <taxon>Uroviricota</taxon>
        <taxon>Caudoviricetes</taxon>
        <taxon>Autographivirales</taxon>
        <taxon>Kajamvirus</taxon>
        <taxon>Kajamvirus SRIP1</taxon>
    </lineage>
</organism>
<reference evidence="1 2" key="1">
    <citation type="submission" date="2010-09" db="EMBL/GenBank/DDBJ databases">
        <title>The Genome Sequence of Synechococcus phage S-RIP1 isolate R2_2007.</title>
        <authorList>
            <consortium name="The Broad Institute Genome Sequencing Platform"/>
            <person name="Henn M.R."/>
            <person name="Marston M."/>
            <person name="Levin J."/>
            <person name="Malboeuf C."/>
            <person name="Casali M."/>
            <person name="Russ C."/>
            <person name="Lennon N."/>
            <person name="Chapman S.B."/>
            <person name="Erlich R."/>
            <person name="Young S.K."/>
            <person name="Yandava C."/>
            <person name="Zeng Q."/>
            <person name="Fitzgerald M.F."/>
            <person name="Alvarado L."/>
            <person name="Anderson S."/>
            <person name="Berlin A."/>
            <person name="Chen Z."/>
            <person name="Freedman E."/>
            <person name="Gellesch M."/>
            <person name="Goldberg J."/>
            <person name="Green L."/>
            <person name="Griggs A."/>
            <person name="Gujja S."/>
            <person name="Heilman E.R."/>
            <person name="Heiman D."/>
            <person name="Hollinger A."/>
            <person name="Howarth C."/>
            <person name="Larson L."/>
            <person name="Mehta T."/>
            <person name="Neiman D."/>
            <person name="Pearson M."/>
            <person name="Roberts A."/>
            <person name="Ryan E."/>
            <person name="Saif S."/>
            <person name="Shea T."/>
            <person name="Shenoy N."/>
            <person name="Sisk P."/>
            <person name="Stolte C."/>
            <person name="Sykes S."/>
            <person name="White J."/>
            <person name="Haas B."/>
            <person name="Nusbaum C."/>
            <person name="Birren B."/>
        </authorList>
    </citation>
    <scope>NUCLEOTIDE SEQUENCE [LARGE SCALE GENOMIC DNA]</scope>
</reference>
<dbReference type="OrthoDB" id="31738at10239"/>
<sequence length="1067" mass="118917">MGFVTDLAIGSVRFANALFSAKGALRKSNKLVGETNEARAWLKQNQPIEKAVDPEDAIVRSAIKQEEALDEVGMYGYMQNPNLDQPIKGVHDLYDYTEIGVRTVDDFGVVGAAIDSARIARNLDTTYGRIGNMISEPAMKYALSNGDAAQDIVLGLANQLKQAGRVGMEGNGWKVTFDDVLDANEDLAIQLFDPRMTKADVRQVLEPFIFREADGTERLAEGGFAMSARMLRGYASELTSMDVARAQALLAGSLSGRISDLSEGARLMAGTSAVREATDKIVDMMQYVSQLSASAKYYKNRKMGLIQQVKNGFRNIEGYNEATVLGAGETAQRIFKDSQRFASTMRQIAENQPQLMDEFLFAYELTDGRIDTIVKMNKWIDEQTIDLGKGLINLNPEVQNKIVAGVWSNIYNSILGLGTSVKALVGNMGGIIAQPTAHFAGALMSWDLKAIQRGWVAYSSIGETLQRALPYAGDVFLRASREPDSVRSGTRIDLLMQSERELDFLKMSARRQAAEGNPGLQYIVNQIELLNDLSKDPVLRFGPNAMTAMDGFTGVFNAAAESRFRAMDELIASGKPITKENVKPVANKYYKQMFNDDGLLNDKAVKYSTDEMALNIDTPLAQGITDLTNILPGVKPFMMFQNTTINIIDIMGKYGPWTPFQRDVNELAYTPLMDLLADEDRVNQLLKARNIDVESMDVIAKQNKLADLKYMARGRKAIGALAMLGTYNLVMNDRITGDGFYDKETQLARVKNSNWKPRSIKGLDGKWYSYDQLGPIADWLALSANIADNFDSLGEAKIENLSNKLAFIMSAAITNRTTLSSIKPLMDITSGNGAAISRWTAGFVNSLGPLAALRGDFSRILSEGLQEVESDFMSQLENRNRFVGALFDSNRQPFIYSPVTGKKPNGYGFMQRLWNAYSPIQVHPEQSPEEKFLQEMEFDVNTTFRTKDGIRLLPAERSELFRMMGERGFFKEAIQEIMRDAGDWKSIEKLREMRIKGYKSDEVSLKKWHDIHARLSEARRAAEEIAYAEMDADMYAAIELRQAQKDLTEEYSTVGEIFDPSILNQRK</sequence>
<proteinExistence type="predicted"/>
<name>M4NUX3_9CAUD</name>
<dbReference type="GeneID" id="15013077"/>